<dbReference type="Pfam" id="PF14890">
    <property type="entry name" value="Intein_splicing"/>
    <property type="match status" value="1"/>
</dbReference>
<dbReference type="Gene3D" id="3.10.28.10">
    <property type="entry name" value="Homing endonucleases"/>
    <property type="match status" value="1"/>
</dbReference>
<keyword evidence="1" id="KW-0547">Nucleotide-binding</keyword>
<dbReference type="InterPro" id="IPR003587">
    <property type="entry name" value="Hint_dom_N"/>
</dbReference>
<dbReference type="PROSITE" id="PS50817">
    <property type="entry name" value="INTEIN_N_TER"/>
    <property type="match status" value="1"/>
</dbReference>
<dbReference type="GO" id="GO:0016539">
    <property type="term" value="P:intein-mediated protein splicing"/>
    <property type="evidence" value="ECO:0007669"/>
    <property type="project" value="InterPro"/>
</dbReference>
<dbReference type="PROSITE" id="PS50819">
    <property type="entry name" value="INTEIN_ENDONUCLEASE"/>
    <property type="match status" value="1"/>
</dbReference>
<dbReference type="InterPro" id="IPR036844">
    <property type="entry name" value="Hint_dom_sf"/>
</dbReference>
<reference evidence="6 7" key="1">
    <citation type="journal article" date="2019" name="Emerg. Microbes Infect.">
        <title>Comprehensive subspecies identification of 175 nontuberculous mycobacteria species based on 7547 genomic profiles.</title>
        <authorList>
            <person name="Matsumoto Y."/>
            <person name="Kinjo T."/>
            <person name="Motooka D."/>
            <person name="Nabeya D."/>
            <person name="Jung N."/>
            <person name="Uechi K."/>
            <person name="Horii T."/>
            <person name="Iida T."/>
            <person name="Fujita J."/>
            <person name="Nakamura S."/>
        </authorList>
    </citation>
    <scope>NUCLEOTIDE SEQUENCE [LARGE SCALE GENOMIC DNA]</scope>
    <source>
        <strain evidence="6 7">JCM 6376</strain>
    </source>
</reference>
<keyword evidence="2" id="KW-0068">Autocatalytic cleavage</keyword>
<evidence type="ECO:0000256" key="2">
    <source>
        <dbReference type="ARBA" id="ARBA00022813"/>
    </source>
</evidence>
<sequence>MALPASARILRADNGAETTPGELMQVCERVFVWTLDMRRRMVGRPVARVIHSGRLEVFRLRLASGRELEATGNQPFMTLDGSIPLAAMTTGQRLAVPRRVPEPLDASGMVDPELILLAHMIGDGSCVKHQPIRYASIDEESLAAVSAAARHFGVTAIRDDYPAARVITLRLPAPFRLTHGKRNPIAAWLDGLGLFGLRSYEKFVPPRVFALPYEKVGLFLRHLWATDGHVSWDARSEIGRVYYSSTSRRLIDDVAQLLLRFGVLSRIKRVQKEGYRDGWHLHIYGAENQLRFLRHIGVHGAKDTAAEALISKLEVVQRNTNLDTIPISVWTNVRAALVETAMTQRKFAVAMNTSYCGSAMWKRSPSRGRVHRAAVVLEDRYLHDLATNDVFWDEIVEITSIGQQDVYDVAIDGGDNVIAQGIVAHSG</sequence>
<proteinExistence type="predicted"/>
<evidence type="ECO:0000256" key="3">
    <source>
        <dbReference type="ARBA" id="ARBA00022840"/>
    </source>
</evidence>
<protein>
    <recommendedName>
        <fullName evidence="5">DOD-type homing endonuclease domain-containing protein</fullName>
    </recommendedName>
</protein>
<feature type="domain" description="DOD-type homing endonuclease" evidence="5">
    <location>
        <begin position="116"/>
        <end position="263"/>
    </location>
</feature>
<dbReference type="KEGG" id="maic:MAIC_56930"/>
<dbReference type="SUPFAM" id="SSF55608">
    <property type="entry name" value="Homing endonucleases"/>
    <property type="match status" value="1"/>
</dbReference>
<keyword evidence="7" id="KW-1185">Reference proteome</keyword>
<dbReference type="InterPro" id="IPR004042">
    <property type="entry name" value="Intein_endonuc_central"/>
</dbReference>
<dbReference type="GO" id="GO:0005524">
    <property type="term" value="F:ATP binding"/>
    <property type="evidence" value="ECO:0007669"/>
    <property type="project" value="UniProtKB-KW"/>
</dbReference>
<dbReference type="CDD" id="cd00081">
    <property type="entry name" value="Hint"/>
    <property type="match status" value="1"/>
</dbReference>
<accession>A0AAD1MFR2</accession>
<dbReference type="InterPro" id="IPR006142">
    <property type="entry name" value="INTEIN"/>
</dbReference>
<dbReference type="PRINTS" id="PR00379">
    <property type="entry name" value="INTEIN"/>
</dbReference>
<evidence type="ECO:0000256" key="1">
    <source>
        <dbReference type="ARBA" id="ARBA00022741"/>
    </source>
</evidence>
<gene>
    <name evidence="6" type="ORF">MAIC_56930</name>
</gene>
<dbReference type="SMART" id="SM00306">
    <property type="entry name" value="HintN"/>
    <property type="match status" value="1"/>
</dbReference>
<keyword evidence="3" id="KW-0067">ATP-binding</keyword>
<evidence type="ECO:0000256" key="4">
    <source>
        <dbReference type="ARBA" id="ARBA00023000"/>
    </source>
</evidence>
<dbReference type="InterPro" id="IPR006141">
    <property type="entry name" value="Intein_N"/>
</dbReference>
<name>A0AAD1MFR2_9MYCO</name>
<dbReference type="GO" id="GO:0004519">
    <property type="term" value="F:endonuclease activity"/>
    <property type="evidence" value="ECO:0007669"/>
    <property type="project" value="InterPro"/>
</dbReference>
<dbReference type="Proteomes" id="UP000467327">
    <property type="component" value="Chromosome"/>
</dbReference>
<evidence type="ECO:0000313" key="7">
    <source>
        <dbReference type="Proteomes" id="UP000467327"/>
    </source>
</evidence>
<evidence type="ECO:0000259" key="5">
    <source>
        <dbReference type="PROSITE" id="PS50819"/>
    </source>
</evidence>
<dbReference type="SUPFAM" id="SSF51294">
    <property type="entry name" value="Hedgehog/intein (Hint) domain"/>
    <property type="match status" value="1"/>
</dbReference>
<organism evidence="6 7">
    <name type="scientific">Mycolicibacterium aichiense</name>
    <dbReference type="NCBI Taxonomy" id="1799"/>
    <lineage>
        <taxon>Bacteria</taxon>
        <taxon>Bacillati</taxon>
        <taxon>Actinomycetota</taxon>
        <taxon>Actinomycetes</taxon>
        <taxon>Mycobacteriales</taxon>
        <taxon>Mycobacteriaceae</taxon>
        <taxon>Mycolicibacterium</taxon>
    </lineage>
</organism>
<dbReference type="Pfam" id="PF14528">
    <property type="entry name" value="LAGLIDADG_3"/>
    <property type="match status" value="1"/>
</dbReference>
<keyword evidence="4" id="KW-0651">Protein splicing</keyword>
<dbReference type="Gene3D" id="2.170.16.10">
    <property type="entry name" value="Hedgehog/Intein (Hint) domain"/>
    <property type="match status" value="2"/>
</dbReference>
<evidence type="ECO:0000313" key="6">
    <source>
        <dbReference type="EMBL" id="BBX10890.1"/>
    </source>
</evidence>
<dbReference type="InterPro" id="IPR027434">
    <property type="entry name" value="Homing_endonucl"/>
</dbReference>
<dbReference type="InterPro" id="IPR004860">
    <property type="entry name" value="LAGLIDADG_dom"/>
</dbReference>
<dbReference type="EMBL" id="AP022561">
    <property type="protein sequence ID" value="BBX10890.1"/>
    <property type="molecule type" value="Genomic_DNA"/>
</dbReference>
<dbReference type="AlphaFoldDB" id="A0AAD1MFR2"/>